<protein>
    <recommendedName>
        <fullName evidence="4">ABC transporter permease</fullName>
    </recommendedName>
</protein>
<reference evidence="2" key="1">
    <citation type="journal article" date="2014" name="Int. J. Syst. Evol. Microbiol.">
        <title>Complete genome sequence of Corynebacterium casei LMG S-19264T (=DSM 44701T), isolated from a smear-ripened cheese.</title>
        <authorList>
            <consortium name="US DOE Joint Genome Institute (JGI-PGF)"/>
            <person name="Walter F."/>
            <person name="Albersmeier A."/>
            <person name="Kalinowski J."/>
            <person name="Ruckert C."/>
        </authorList>
    </citation>
    <scope>NUCLEOTIDE SEQUENCE</scope>
    <source>
        <strain evidence="2">JCM 3090</strain>
    </source>
</reference>
<dbReference type="RefSeq" id="WP_189171162.1">
    <property type="nucleotide sequence ID" value="NZ_BMQB01000007.1"/>
</dbReference>
<dbReference type="AlphaFoldDB" id="A0A8J3FEQ5"/>
<keyword evidence="3" id="KW-1185">Reference proteome</keyword>
<keyword evidence="1" id="KW-0812">Transmembrane</keyword>
<feature type="transmembrane region" description="Helical" evidence="1">
    <location>
        <begin position="238"/>
        <end position="259"/>
    </location>
</feature>
<keyword evidence="1" id="KW-0472">Membrane</keyword>
<dbReference type="EMBL" id="BMQB01000007">
    <property type="protein sequence ID" value="GGK01522.1"/>
    <property type="molecule type" value="Genomic_DNA"/>
</dbReference>
<gene>
    <name evidence="2" type="ORF">GCM10010123_34240</name>
</gene>
<evidence type="ECO:0000313" key="2">
    <source>
        <dbReference type="EMBL" id="GGK01522.1"/>
    </source>
</evidence>
<feature type="transmembrane region" description="Helical" evidence="1">
    <location>
        <begin position="16"/>
        <end position="38"/>
    </location>
</feature>
<feature type="transmembrane region" description="Helical" evidence="1">
    <location>
        <begin position="58"/>
        <end position="82"/>
    </location>
</feature>
<proteinExistence type="predicted"/>
<feature type="transmembrane region" description="Helical" evidence="1">
    <location>
        <begin position="180"/>
        <end position="203"/>
    </location>
</feature>
<sequence>MRLLRAELLKLRTTRLWLVLSAVALVMWAVALLFNALIVRADRDVEVPDPSAVLVGYLNYWTSGYLVSMTVALVLGTTVMTAEFQHRTALATFLVSPHRTPVLLAKSAAAAIGGLLLWAGTTLLTLAASPLALPDGDPRAVGPTHPDVWPAIVLSGLTFALWAMLGVGVGALVRHQAGAAALALGVNFAGTLALVAAVAGLAALLGEGVVRALTAVPAVASAMLVFGGGGDDGLPPRWVLALVLVGWAVLATVVGAVLVRRRDVG</sequence>
<accession>A0A8J3FEQ5</accession>
<feature type="transmembrane region" description="Helical" evidence="1">
    <location>
        <begin position="148"/>
        <end position="173"/>
    </location>
</feature>
<organism evidence="2 3">
    <name type="scientific">Pilimelia anulata</name>
    <dbReference type="NCBI Taxonomy" id="53371"/>
    <lineage>
        <taxon>Bacteria</taxon>
        <taxon>Bacillati</taxon>
        <taxon>Actinomycetota</taxon>
        <taxon>Actinomycetes</taxon>
        <taxon>Micromonosporales</taxon>
        <taxon>Micromonosporaceae</taxon>
        <taxon>Pilimelia</taxon>
    </lineage>
</organism>
<keyword evidence="1" id="KW-1133">Transmembrane helix</keyword>
<reference evidence="2" key="2">
    <citation type="submission" date="2020-09" db="EMBL/GenBank/DDBJ databases">
        <authorList>
            <person name="Sun Q."/>
            <person name="Ohkuma M."/>
        </authorList>
    </citation>
    <scope>NUCLEOTIDE SEQUENCE</scope>
    <source>
        <strain evidence="2">JCM 3090</strain>
    </source>
</reference>
<comment type="caution">
    <text evidence="2">The sequence shown here is derived from an EMBL/GenBank/DDBJ whole genome shotgun (WGS) entry which is preliminary data.</text>
</comment>
<evidence type="ECO:0008006" key="4">
    <source>
        <dbReference type="Google" id="ProtNLM"/>
    </source>
</evidence>
<name>A0A8J3FEQ5_9ACTN</name>
<evidence type="ECO:0000256" key="1">
    <source>
        <dbReference type="SAM" id="Phobius"/>
    </source>
</evidence>
<evidence type="ECO:0000313" key="3">
    <source>
        <dbReference type="Proteomes" id="UP000649739"/>
    </source>
</evidence>
<dbReference type="Proteomes" id="UP000649739">
    <property type="component" value="Unassembled WGS sequence"/>
</dbReference>
<feature type="transmembrane region" description="Helical" evidence="1">
    <location>
        <begin position="103"/>
        <end position="128"/>
    </location>
</feature>